<organism evidence="1 2">
    <name type="scientific">Halapricum salinum</name>
    <dbReference type="NCBI Taxonomy" id="1457250"/>
    <lineage>
        <taxon>Archaea</taxon>
        <taxon>Methanobacteriati</taxon>
        <taxon>Methanobacteriota</taxon>
        <taxon>Stenosarchaea group</taxon>
        <taxon>Halobacteria</taxon>
        <taxon>Halobacteriales</taxon>
        <taxon>Haloarculaceae</taxon>
        <taxon>Halapricum</taxon>
    </lineage>
</organism>
<keyword evidence="2" id="KW-1185">Reference proteome</keyword>
<reference evidence="1 2" key="1">
    <citation type="journal article" date="2019" name="Nat. Commun.">
        <title>A new type of DNA phosphorothioation-based antiviral system in archaea.</title>
        <authorList>
            <person name="Xiong L."/>
            <person name="Liu S."/>
            <person name="Chen S."/>
            <person name="Xiao Y."/>
            <person name="Zhu B."/>
            <person name="Gao Y."/>
            <person name="Zhang Y."/>
            <person name="Chen B."/>
            <person name="Luo J."/>
            <person name="Deng Z."/>
            <person name="Chen X."/>
            <person name="Wang L."/>
            <person name="Chen S."/>
        </authorList>
    </citation>
    <scope>NUCLEOTIDE SEQUENCE [LARGE SCALE GENOMIC DNA]</scope>
    <source>
        <strain evidence="1 2">CBA1105</strain>
    </source>
</reference>
<dbReference type="Proteomes" id="UP000296706">
    <property type="component" value="Chromosome"/>
</dbReference>
<gene>
    <name evidence="1" type="ORF">DV733_13995</name>
</gene>
<evidence type="ECO:0000313" key="2">
    <source>
        <dbReference type="Proteomes" id="UP000296706"/>
    </source>
</evidence>
<evidence type="ECO:0008006" key="3">
    <source>
        <dbReference type="Google" id="ProtNLM"/>
    </source>
</evidence>
<proteinExistence type="predicted"/>
<name>A0A4D6HGD2_9EURY</name>
<dbReference type="KEGG" id="hsn:DV733_13995"/>
<sequence length="89" mass="9344">MTATVTLWVPLDASGDLTSGVENVLGDVENVDGLDVYDVTEVQPRATDIQVTAVVGVQLAVPAVEDRTVRETLADGFGVMNVGRVETDA</sequence>
<evidence type="ECO:0000313" key="1">
    <source>
        <dbReference type="EMBL" id="QCC52276.1"/>
    </source>
</evidence>
<protein>
    <recommendedName>
        <fullName evidence="3">Elongation factor 1-beta</fullName>
    </recommendedName>
</protein>
<accession>A0A4D6HGD2</accession>
<dbReference type="EMBL" id="CP031310">
    <property type="protein sequence ID" value="QCC52276.1"/>
    <property type="molecule type" value="Genomic_DNA"/>
</dbReference>
<dbReference type="AlphaFoldDB" id="A0A4D6HGD2"/>